<dbReference type="AlphaFoldDB" id="A0A484NNH9"/>
<evidence type="ECO:0000313" key="2">
    <source>
        <dbReference type="Proteomes" id="UP000595140"/>
    </source>
</evidence>
<gene>
    <name evidence="1" type="ORF">CCAM_LOCUS44435</name>
</gene>
<accession>A0A484NNH9</accession>
<dbReference type="OrthoDB" id="1093260at2759"/>
<proteinExistence type="predicted"/>
<protein>
    <submittedName>
        <fullName evidence="1">Uncharacterized protein</fullName>
    </submittedName>
</protein>
<evidence type="ECO:0000313" key="1">
    <source>
        <dbReference type="EMBL" id="VFR02660.1"/>
    </source>
</evidence>
<name>A0A484NNH9_9ASTE</name>
<organism evidence="1 2">
    <name type="scientific">Cuscuta campestris</name>
    <dbReference type="NCBI Taxonomy" id="132261"/>
    <lineage>
        <taxon>Eukaryota</taxon>
        <taxon>Viridiplantae</taxon>
        <taxon>Streptophyta</taxon>
        <taxon>Embryophyta</taxon>
        <taxon>Tracheophyta</taxon>
        <taxon>Spermatophyta</taxon>
        <taxon>Magnoliopsida</taxon>
        <taxon>eudicotyledons</taxon>
        <taxon>Gunneridae</taxon>
        <taxon>Pentapetalae</taxon>
        <taxon>asterids</taxon>
        <taxon>lamiids</taxon>
        <taxon>Solanales</taxon>
        <taxon>Convolvulaceae</taxon>
        <taxon>Cuscuteae</taxon>
        <taxon>Cuscuta</taxon>
        <taxon>Cuscuta subgen. Grammica</taxon>
        <taxon>Cuscuta sect. Cleistogrammica</taxon>
    </lineage>
</organism>
<keyword evidence="2" id="KW-1185">Reference proteome</keyword>
<sequence>MDDCEESEARNRSPDDKVFPRLGILQILGEINQEHENPPSTLSDSVLSLENRMLESTHDTMITDAAASIEPLELLVEKIAESTHEVMETDAAASMKPLQDKKELGDEADIIDAHVHGKVEPSHEVMETDGAASMKTLHDKINSKFHAFEMQSVSSKYLEHVYLHSI</sequence>
<reference evidence="1 2" key="1">
    <citation type="submission" date="2018-04" db="EMBL/GenBank/DDBJ databases">
        <authorList>
            <person name="Vogel A."/>
        </authorList>
    </citation>
    <scope>NUCLEOTIDE SEQUENCE [LARGE SCALE GENOMIC DNA]</scope>
</reference>
<dbReference type="Proteomes" id="UP000595140">
    <property type="component" value="Unassembled WGS sequence"/>
</dbReference>
<dbReference type="EMBL" id="OOIL02006839">
    <property type="protein sequence ID" value="VFR02660.1"/>
    <property type="molecule type" value="Genomic_DNA"/>
</dbReference>